<dbReference type="CDD" id="cd00614">
    <property type="entry name" value="CGS_like"/>
    <property type="match status" value="1"/>
</dbReference>
<dbReference type="GO" id="GO:0030170">
    <property type="term" value="F:pyridoxal phosphate binding"/>
    <property type="evidence" value="ECO:0007669"/>
    <property type="project" value="InterPro"/>
</dbReference>
<dbReference type="GO" id="GO:0009086">
    <property type="term" value="P:methionine biosynthetic process"/>
    <property type="evidence" value="ECO:0007669"/>
    <property type="project" value="InterPro"/>
</dbReference>
<dbReference type="FunFam" id="3.90.1150.10:FF:000033">
    <property type="entry name" value="Cystathionine gamma-synthase"/>
    <property type="match status" value="1"/>
</dbReference>
<evidence type="ECO:0000256" key="5">
    <source>
        <dbReference type="ARBA" id="ARBA00093222"/>
    </source>
</evidence>
<comment type="similarity">
    <text evidence="2 8">Belongs to the trans-sulfuration enzymes family.</text>
</comment>
<dbReference type="PANTHER" id="PTHR43379:SF1">
    <property type="entry name" value="CYSTATHIONINE GAMMA-SYNTHASE 1, CHLOROPLASTIC-RELATED"/>
    <property type="match status" value="1"/>
</dbReference>
<feature type="region of interest" description="Disordered" evidence="9">
    <location>
        <begin position="1"/>
        <end position="29"/>
    </location>
</feature>
<evidence type="ECO:0000313" key="12">
    <source>
        <dbReference type="Proteomes" id="UP001140949"/>
    </source>
</evidence>
<evidence type="ECO:0000313" key="11">
    <source>
        <dbReference type="EMBL" id="KAJ6840111.1"/>
    </source>
</evidence>
<organism evidence="10 12">
    <name type="scientific">Iris pallida</name>
    <name type="common">Sweet iris</name>
    <dbReference type="NCBI Taxonomy" id="29817"/>
    <lineage>
        <taxon>Eukaryota</taxon>
        <taxon>Viridiplantae</taxon>
        <taxon>Streptophyta</taxon>
        <taxon>Embryophyta</taxon>
        <taxon>Tracheophyta</taxon>
        <taxon>Spermatophyta</taxon>
        <taxon>Magnoliopsida</taxon>
        <taxon>Liliopsida</taxon>
        <taxon>Asparagales</taxon>
        <taxon>Iridaceae</taxon>
        <taxon>Iridoideae</taxon>
        <taxon>Irideae</taxon>
        <taxon>Iris</taxon>
    </lineage>
</organism>
<evidence type="ECO:0000256" key="9">
    <source>
        <dbReference type="SAM" id="MobiDB-lite"/>
    </source>
</evidence>
<dbReference type="FunFam" id="3.40.640.10:FF:000046">
    <property type="entry name" value="Cystathionine gamma-lyase"/>
    <property type="match status" value="1"/>
</dbReference>
<dbReference type="EC" id="2.5.1.160" evidence="7"/>
<dbReference type="Pfam" id="PF01053">
    <property type="entry name" value="Cys_Met_Meta_PP"/>
    <property type="match status" value="1"/>
</dbReference>
<dbReference type="SUPFAM" id="SSF53383">
    <property type="entry name" value="PLP-dependent transferases"/>
    <property type="match status" value="1"/>
</dbReference>
<keyword evidence="3 8" id="KW-0663">Pyridoxal phosphate</keyword>
<evidence type="ECO:0000256" key="3">
    <source>
        <dbReference type="ARBA" id="ARBA00022898"/>
    </source>
</evidence>
<comment type="catalytic activity">
    <reaction evidence="6">
        <text>O-phospho-L-homoserine + L-cysteine = L,L-cystathionine + phosphate</text>
        <dbReference type="Rhea" id="RHEA:80891"/>
        <dbReference type="ChEBI" id="CHEBI:35235"/>
        <dbReference type="ChEBI" id="CHEBI:43474"/>
        <dbReference type="ChEBI" id="CHEBI:57590"/>
        <dbReference type="ChEBI" id="CHEBI:58161"/>
        <dbReference type="EC" id="2.5.1.160"/>
    </reaction>
</comment>
<dbReference type="PANTHER" id="PTHR43379">
    <property type="entry name" value="CYSTATHIONINE GAMMA-SYNTHASE"/>
    <property type="match status" value="1"/>
</dbReference>
<dbReference type="AlphaFoldDB" id="A0AAX6E158"/>
<reference evidence="10" key="2">
    <citation type="submission" date="2023-04" db="EMBL/GenBank/DDBJ databases">
        <authorList>
            <person name="Bruccoleri R.E."/>
            <person name="Oakeley E.J."/>
            <person name="Faust A.-M."/>
            <person name="Dessus-Babus S."/>
            <person name="Altorfer M."/>
            <person name="Burckhardt D."/>
            <person name="Oertli M."/>
            <person name="Naumann U."/>
            <person name="Petersen F."/>
            <person name="Wong J."/>
        </authorList>
    </citation>
    <scope>NUCLEOTIDE SEQUENCE</scope>
    <source>
        <strain evidence="10">GSM-AAB239-AS_SAM_17_03QT</strain>
        <tissue evidence="10">Leaf</tissue>
    </source>
</reference>
<dbReference type="Gene3D" id="3.40.640.10">
    <property type="entry name" value="Type I PLP-dependent aspartate aminotransferase-like (Major domain)"/>
    <property type="match status" value="1"/>
</dbReference>
<dbReference type="InterPro" id="IPR015421">
    <property type="entry name" value="PyrdxlP-dep_Trfase_major"/>
</dbReference>
<evidence type="ECO:0000256" key="6">
    <source>
        <dbReference type="ARBA" id="ARBA00093261"/>
    </source>
</evidence>
<dbReference type="InterPro" id="IPR044639">
    <property type="entry name" value="CGS1/2"/>
</dbReference>
<dbReference type="InterPro" id="IPR054542">
    <property type="entry name" value="Cys_met_metab_PP"/>
</dbReference>
<dbReference type="GO" id="GO:0019346">
    <property type="term" value="P:transsulfuration"/>
    <property type="evidence" value="ECO:0007669"/>
    <property type="project" value="InterPro"/>
</dbReference>
<dbReference type="InterPro" id="IPR000277">
    <property type="entry name" value="Cys/Met-Metab_PyrdxlP-dep_enz"/>
</dbReference>
<dbReference type="Gene3D" id="3.90.1150.10">
    <property type="entry name" value="Aspartate Aminotransferase, domain 1"/>
    <property type="match status" value="1"/>
</dbReference>
<comment type="caution">
    <text evidence="10">The sequence shown here is derived from an EMBL/GenBank/DDBJ whole genome shotgun (WGS) entry which is preliminary data.</text>
</comment>
<keyword evidence="12" id="KW-1185">Reference proteome</keyword>
<sequence>MAVLSATAASFNPKISSSSSAFGSGSRPGSPKIRFLDGGIGLSSAMILRFPPNFVRQLSTKARRNCGNIGVAQVVAASWTGSSSAAASTAAAEVAAADGFGIDVNGLSTAVGGGDCVHTKVDAADDVRSVLSSDGSLAVHAGERFGRGITTDSITTPVVQTTAYWFKNCQELIDYKEGRHASYEYGRYGNPTTKVLEDKMSALERAETTVFLASGMCASIAVLSSLVPKDGHIIATTDCYRRTRIFIETELPKKGISATFIDPADVDSLKNALDENNVSLFFTETPTNPFLRCVDIELVSELCHKKGALVCIDGTFATPVNQKALTLGADIVVNSATKFIGGHNDVISGCVSGPEELVSQVRKHHHLNGGVLDPHAAYMVLRGMKTLHLRVQYQNSLALRMAQFLEEHPKIIRVYYPGLPSNPEHHIAKRQMTGFGGVVSFELNGGLSSTVKFIDSLKIPYLAPSFGGCESIVDPPAIMSYWDLNPAERAKYEIKDNLIRFSFGVEDYEDLKADIAQALEAI</sequence>
<evidence type="ECO:0000256" key="4">
    <source>
        <dbReference type="ARBA" id="ARBA00060510"/>
    </source>
</evidence>
<comment type="pathway">
    <text evidence="4">Amino-acid biosynthesis; L-methionine biosynthesis via de novo pathway; L-cystathionine from O-succinyl-L-homoserine: step 1/1.</text>
</comment>
<evidence type="ECO:0000256" key="7">
    <source>
        <dbReference type="ARBA" id="ARBA00093596"/>
    </source>
</evidence>
<dbReference type="InterPro" id="IPR015424">
    <property type="entry name" value="PyrdxlP-dep_Trfase"/>
</dbReference>
<evidence type="ECO:0000313" key="10">
    <source>
        <dbReference type="EMBL" id="KAJ6797693.1"/>
    </source>
</evidence>
<dbReference type="EMBL" id="JANAVB010009596">
    <property type="protein sequence ID" value="KAJ6840111.1"/>
    <property type="molecule type" value="Genomic_DNA"/>
</dbReference>
<dbReference type="GO" id="GO:0009507">
    <property type="term" value="C:chloroplast"/>
    <property type="evidence" value="ECO:0007669"/>
    <property type="project" value="TreeGrafter"/>
</dbReference>
<reference evidence="10" key="1">
    <citation type="journal article" date="2023" name="GigaByte">
        <title>Genome assembly of the bearded iris, Iris pallida Lam.</title>
        <authorList>
            <person name="Bruccoleri R.E."/>
            <person name="Oakeley E.J."/>
            <person name="Faust A.M.E."/>
            <person name="Altorfer M."/>
            <person name="Dessus-Babus S."/>
            <person name="Burckhardt D."/>
            <person name="Oertli M."/>
            <person name="Naumann U."/>
            <person name="Petersen F."/>
            <person name="Wong J."/>
        </authorList>
    </citation>
    <scope>NUCLEOTIDE SEQUENCE</scope>
    <source>
        <strain evidence="10">GSM-AAB239-AS_SAM_17_03QT</strain>
    </source>
</reference>
<dbReference type="GO" id="GO:0003962">
    <property type="term" value="F:cystathionine gamma-synthase activity"/>
    <property type="evidence" value="ECO:0007669"/>
    <property type="project" value="InterPro"/>
</dbReference>
<evidence type="ECO:0000256" key="1">
    <source>
        <dbReference type="ARBA" id="ARBA00001933"/>
    </source>
</evidence>
<protein>
    <recommendedName>
        <fullName evidence="7">plant cystathionine gamma-synthase</fullName>
        <ecNumber evidence="7">2.5.1.160</ecNumber>
    </recommendedName>
</protein>
<proteinExistence type="inferred from homology"/>
<dbReference type="EMBL" id="JANAVB010040817">
    <property type="protein sequence ID" value="KAJ6797693.1"/>
    <property type="molecule type" value="Genomic_DNA"/>
</dbReference>
<name>A0AAX6E158_IRIPA</name>
<comment type="catalytic activity">
    <reaction evidence="5">
        <text>O-succinyl-L-homoserine + L-cysteine = L,L-cystathionine + succinate + H(+)</text>
        <dbReference type="Rhea" id="RHEA:20397"/>
        <dbReference type="ChEBI" id="CHEBI:15378"/>
        <dbReference type="ChEBI" id="CHEBI:30031"/>
        <dbReference type="ChEBI" id="CHEBI:35235"/>
        <dbReference type="ChEBI" id="CHEBI:57661"/>
        <dbReference type="ChEBI" id="CHEBI:58161"/>
    </reaction>
</comment>
<evidence type="ECO:0000256" key="2">
    <source>
        <dbReference type="ARBA" id="ARBA00009077"/>
    </source>
</evidence>
<dbReference type="Proteomes" id="UP001140949">
    <property type="component" value="Unassembled WGS sequence"/>
</dbReference>
<dbReference type="InterPro" id="IPR015422">
    <property type="entry name" value="PyrdxlP-dep_Trfase_small"/>
</dbReference>
<evidence type="ECO:0000256" key="8">
    <source>
        <dbReference type="RuleBase" id="RU362118"/>
    </source>
</evidence>
<comment type="cofactor">
    <cofactor evidence="1 8">
        <name>pyridoxal 5'-phosphate</name>
        <dbReference type="ChEBI" id="CHEBI:597326"/>
    </cofactor>
</comment>
<gene>
    <name evidence="10" type="ORF">M6B38_216035</name>
    <name evidence="11" type="ORF">M6B38_312735</name>
</gene>
<accession>A0AAX6E158</accession>
<dbReference type="PROSITE" id="PS00868">
    <property type="entry name" value="CYS_MET_METAB_PP"/>
    <property type="match status" value="1"/>
</dbReference>
<feature type="compositionally biased region" description="Low complexity" evidence="9">
    <location>
        <begin position="16"/>
        <end position="29"/>
    </location>
</feature>